<protein>
    <submittedName>
        <fullName evidence="2">Unannotated protein</fullName>
    </submittedName>
</protein>
<sequence length="307" mass="33801">MTSPAAITFAIPYYSNLGYLREAIDSVLAQTISNWEMIVVDDAGPEPAADLVAALNDPRINYVRNDVNLGLAGNWNECLRHVTTPYVTLLHSDDRLLPRYAEAVLAAADNHPDAAAVFTDAVIIGPDGLPARSLPDLAKRLIRRPATDHDVVGDHGLAGIAAGNYVFCPTLCYRAASLATDPFDGGWKFMLDLEHMATLLLAGSRLRAVRQPLYEYRRHGSNQTSTLTADSQRFVEEIRFAKALEARALNQGWTRTARACRHRILVRAHLAMQMLSDLARGRFAASRQKGSLLLNDLLTRRGSQQTV</sequence>
<dbReference type="PANTHER" id="PTHR43685">
    <property type="entry name" value="GLYCOSYLTRANSFERASE"/>
    <property type="match status" value="1"/>
</dbReference>
<dbReference type="PANTHER" id="PTHR43685:SF2">
    <property type="entry name" value="GLYCOSYLTRANSFERASE 2-LIKE DOMAIN-CONTAINING PROTEIN"/>
    <property type="match status" value="1"/>
</dbReference>
<evidence type="ECO:0000259" key="1">
    <source>
        <dbReference type="Pfam" id="PF00535"/>
    </source>
</evidence>
<dbReference type="InterPro" id="IPR050834">
    <property type="entry name" value="Glycosyltransf_2"/>
</dbReference>
<dbReference type="AlphaFoldDB" id="A0A6J6X404"/>
<accession>A0A6J6X404</accession>
<dbReference type="InterPro" id="IPR029044">
    <property type="entry name" value="Nucleotide-diphossugar_trans"/>
</dbReference>
<dbReference type="EMBL" id="CAFAAI010000067">
    <property type="protein sequence ID" value="CAB4792080.1"/>
    <property type="molecule type" value="Genomic_DNA"/>
</dbReference>
<dbReference type="InterPro" id="IPR001173">
    <property type="entry name" value="Glyco_trans_2-like"/>
</dbReference>
<organism evidence="2">
    <name type="scientific">freshwater metagenome</name>
    <dbReference type="NCBI Taxonomy" id="449393"/>
    <lineage>
        <taxon>unclassified sequences</taxon>
        <taxon>metagenomes</taxon>
        <taxon>ecological metagenomes</taxon>
    </lineage>
</organism>
<dbReference type="Gene3D" id="3.90.550.10">
    <property type="entry name" value="Spore Coat Polysaccharide Biosynthesis Protein SpsA, Chain A"/>
    <property type="match status" value="1"/>
</dbReference>
<dbReference type="Pfam" id="PF00535">
    <property type="entry name" value="Glycos_transf_2"/>
    <property type="match status" value="1"/>
</dbReference>
<gene>
    <name evidence="2" type="ORF">UFOPK2992_00516</name>
</gene>
<dbReference type="SUPFAM" id="SSF53448">
    <property type="entry name" value="Nucleotide-diphospho-sugar transferases"/>
    <property type="match status" value="1"/>
</dbReference>
<feature type="domain" description="Glycosyltransferase 2-like" evidence="1">
    <location>
        <begin position="9"/>
        <end position="127"/>
    </location>
</feature>
<evidence type="ECO:0000313" key="2">
    <source>
        <dbReference type="EMBL" id="CAB4792080.1"/>
    </source>
</evidence>
<proteinExistence type="predicted"/>
<name>A0A6J6X404_9ZZZZ</name>
<reference evidence="2" key="1">
    <citation type="submission" date="2020-05" db="EMBL/GenBank/DDBJ databases">
        <authorList>
            <person name="Chiriac C."/>
            <person name="Salcher M."/>
            <person name="Ghai R."/>
            <person name="Kavagutti S V."/>
        </authorList>
    </citation>
    <scope>NUCLEOTIDE SEQUENCE</scope>
</reference>